<dbReference type="InterPro" id="IPR020946">
    <property type="entry name" value="Flavin_mOase-like"/>
</dbReference>
<comment type="catalytic activity">
    <reaction evidence="31">
        <text>N,N-dimethylaniline + NADPH + O2 + H(+) = N,N-dimethylaniline N-oxide + NADP(+) + H2O</text>
        <dbReference type="Rhea" id="RHEA:24468"/>
        <dbReference type="ChEBI" id="CHEBI:15377"/>
        <dbReference type="ChEBI" id="CHEBI:15378"/>
        <dbReference type="ChEBI" id="CHEBI:15379"/>
        <dbReference type="ChEBI" id="CHEBI:16269"/>
        <dbReference type="ChEBI" id="CHEBI:17735"/>
        <dbReference type="ChEBI" id="CHEBI:57783"/>
        <dbReference type="ChEBI" id="CHEBI:58349"/>
        <dbReference type="EC" id="1.14.13.8"/>
    </reaction>
    <physiologicalReaction direction="left-to-right" evidence="31">
        <dbReference type="Rhea" id="RHEA:24469"/>
    </physiologicalReaction>
</comment>
<evidence type="ECO:0000256" key="2">
    <source>
        <dbReference type="ARBA" id="ARBA00004389"/>
    </source>
</evidence>
<protein>
    <recommendedName>
        <fullName evidence="34">Flavin-containing monooxygenase</fullName>
        <ecNumber evidence="34">1.-.-.-</ecNumber>
    </recommendedName>
</protein>
<evidence type="ECO:0000256" key="20">
    <source>
        <dbReference type="ARBA" id="ARBA00047338"/>
    </source>
</evidence>
<evidence type="ECO:0000256" key="11">
    <source>
        <dbReference type="ARBA" id="ARBA00022848"/>
    </source>
</evidence>
<dbReference type="PRINTS" id="PR01125">
    <property type="entry name" value="FMOXYGENASE5"/>
</dbReference>
<accession>A0ABD0LT30</accession>
<evidence type="ECO:0000256" key="15">
    <source>
        <dbReference type="ARBA" id="ARBA00023033"/>
    </source>
</evidence>
<comment type="catalytic activity">
    <reaction evidence="25">
        <text>hexan-3-one + NADPH + O2 + H(+) = ethyl butanoate + NADP(+) + H2O</text>
        <dbReference type="Rhea" id="RHEA:54844"/>
        <dbReference type="ChEBI" id="CHEBI:15377"/>
        <dbReference type="ChEBI" id="CHEBI:15378"/>
        <dbReference type="ChEBI" id="CHEBI:15379"/>
        <dbReference type="ChEBI" id="CHEBI:57783"/>
        <dbReference type="ChEBI" id="CHEBI:58349"/>
        <dbReference type="ChEBI" id="CHEBI:88764"/>
        <dbReference type="ChEBI" id="CHEBI:89891"/>
    </reaction>
    <physiologicalReaction direction="left-to-right" evidence="25">
        <dbReference type="Rhea" id="RHEA:54845"/>
    </physiologicalReaction>
</comment>
<sequence length="540" mass="60851">MGTKRVAVIGAGASGLSAIKCCLDEGLEPVCFERVDEIGGLWYFTERVREGQGCVMRSTIMNTCKEMMCFSDFPPAKEFPNFMNQKQVWTYFNKYKQHFGLDKHINFNTEVLSVKPADDFDQSGRWTVRTRNHVTGNETTDVFDGVLVCTGHHAEKHCPSFPGMESFEGDIVHSHDYKDRRGFEGKKVLIVGIGNSGGDLAVELAPVSKVLISTRRGTWIRTRVTGNGMPMDMVNTNRWKKMMRQMLPTSFYASYIANKLNQRIDHDLCSLRPAHSPFDQVCMVNDDLGTRIACGSVTVKTDVKRVRSRAVEFYDGSVEEDVDVIILATGYAFGFPFIDSSVIDVKENKVDLYKFMYPPDLPHNTLAVIGCIQPLGAIMPIAEMQGRLASGVISGSLKLPSRDVMWNDVRRKQEELKRQYVESQRHTIMVDFVPFMDELAELVGCKPDMSRLLVQDPRLAMHVLFGPCTPYQYRLTGPGQWEGARAAILTQWERVVTHLRTRKLPSSDVKTTANFSMSLLTMVLLAVILIVAQQFLAWKA</sequence>
<comment type="subcellular location">
    <subcellularLocation>
        <location evidence="2">Endoplasmic reticulum membrane</location>
        <topology evidence="2">Single-pass membrane protein</topology>
    </subcellularLocation>
    <subcellularLocation>
        <location evidence="3">Microsome membrane</location>
    </subcellularLocation>
</comment>
<evidence type="ECO:0000256" key="27">
    <source>
        <dbReference type="ARBA" id="ARBA00048088"/>
    </source>
</evidence>
<dbReference type="GO" id="GO:0034899">
    <property type="term" value="F:trimethylamine monooxygenase activity"/>
    <property type="evidence" value="ECO:0007669"/>
    <property type="project" value="UniProtKB-EC"/>
</dbReference>
<evidence type="ECO:0000256" key="19">
    <source>
        <dbReference type="ARBA" id="ARBA00045957"/>
    </source>
</evidence>
<name>A0ABD0LT30_9CAEN</name>
<evidence type="ECO:0000256" key="34">
    <source>
        <dbReference type="RuleBase" id="RU361177"/>
    </source>
</evidence>
<keyword evidence="8 35" id="KW-0812">Transmembrane</keyword>
<keyword evidence="11" id="KW-0492">Microsome</keyword>
<evidence type="ECO:0000256" key="24">
    <source>
        <dbReference type="ARBA" id="ARBA00047864"/>
    </source>
</evidence>
<comment type="catalytic activity">
    <reaction evidence="29">
        <text>(2E)-geranial + NADPH + O2 + H(+) = (1E)-2,6-dimethylhepta-1,5-dien-1-yl formate + NADP(+) + H2O</text>
        <dbReference type="Rhea" id="RHEA:54860"/>
        <dbReference type="ChEBI" id="CHEBI:15377"/>
        <dbReference type="ChEBI" id="CHEBI:15378"/>
        <dbReference type="ChEBI" id="CHEBI:15379"/>
        <dbReference type="ChEBI" id="CHEBI:16980"/>
        <dbReference type="ChEBI" id="CHEBI:57783"/>
        <dbReference type="ChEBI" id="CHEBI:58349"/>
        <dbReference type="ChEBI" id="CHEBI:138375"/>
    </reaction>
    <physiologicalReaction direction="left-to-right" evidence="29">
        <dbReference type="Rhea" id="RHEA:54861"/>
    </physiologicalReaction>
</comment>
<dbReference type="GO" id="GO:0016174">
    <property type="term" value="F:NAD(P)H oxidase H2O2-forming activity"/>
    <property type="evidence" value="ECO:0007669"/>
    <property type="project" value="UniProtKB-EC"/>
</dbReference>
<evidence type="ECO:0000256" key="33">
    <source>
        <dbReference type="PIRNR" id="PIRNR000332"/>
    </source>
</evidence>
<keyword evidence="12 33" id="KW-0521">NADP</keyword>
<evidence type="ECO:0000256" key="7">
    <source>
        <dbReference type="ARBA" id="ARBA00022630"/>
    </source>
</evidence>
<comment type="catalytic activity">
    <reaction evidence="24">
        <text>NADPH + O2 + H(+) = H2O2 + NADP(+)</text>
        <dbReference type="Rhea" id="RHEA:11260"/>
        <dbReference type="ChEBI" id="CHEBI:15378"/>
        <dbReference type="ChEBI" id="CHEBI:15379"/>
        <dbReference type="ChEBI" id="CHEBI:16240"/>
        <dbReference type="ChEBI" id="CHEBI:57783"/>
        <dbReference type="ChEBI" id="CHEBI:58349"/>
        <dbReference type="EC" id="1.6.3.1"/>
    </reaction>
    <physiologicalReaction direction="left-to-right" evidence="24">
        <dbReference type="Rhea" id="RHEA:11261"/>
    </physiologicalReaction>
</comment>
<evidence type="ECO:0000313" key="37">
    <source>
        <dbReference type="Proteomes" id="UP001519460"/>
    </source>
</evidence>
<evidence type="ECO:0000256" key="22">
    <source>
        <dbReference type="ARBA" id="ARBA00047574"/>
    </source>
</evidence>
<comment type="function">
    <text evidence="19">Broad spectrum monooxygenase that catalyzes the oxygenation of a wide variety of nitrogen- and sulfur-containing compounds including xenobiotics. Catalyzes the S-oxygenation of hypotaurine to produce taurine, an organic osmolyte involved in cell volume regulation as well as a variety of cytoprotective and developmental processes. In vitro, catalyzes the N-oxygenation of trimethylamine (TMA) to produce trimethylamine N-oxide (TMAO) and could therefore participate to the detoxification of this compound that is generated by the action of gut microbiota from dietary precursors such as choline, choline containing compounds, betaine or L-carnitine.</text>
</comment>
<keyword evidence="15 33" id="KW-0503">Monooxygenase</keyword>
<evidence type="ECO:0000256" key="4">
    <source>
        <dbReference type="ARBA" id="ARBA00009183"/>
    </source>
</evidence>
<dbReference type="FunFam" id="3.50.50.60:FF:000159">
    <property type="entry name" value="Dimethylaniline monooxygenase [N-oxide-forming]"/>
    <property type="match status" value="1"/>
</dbReference>
<dbReference type="GO" id="GO:0006629">
    <property type="term" value="P:lipid metabolic process"/>
    <property type="evidence" value="ECO:0007669"/>
    <property type="project" value="UniProtKB-KW"/>
</dbReference>
<proteinExistence type="inferred from homology"/>
<dbReference type="SUPFAM" id="SSF51905">
    <property type="entry name" value="FAD/NAD(P)-binding domain"/>
    <property type="match status" value="2"/>
</dbReference>
<comment type="catalytic activity">
    <reaction evidence="23">
        <text>sulcatone + NADPH + O2 + H(+) = 4-methylpent-3-en-1-yl acetate + NADP(+) + H2O</text>
        <dbReference type="Rhea" id="RHEA:54864"/>
        <dbReference type="ChEBI" id="CHEBI:15377"/>
        <dbReference type="ChEBI" id="CHEBI:15378"/>
        <dbReference type="ChEBI" id="CHEBI:15379"/>
        <dbReference type="ChEBI" id="CHEBI:16310"/>
        <dbReference type="ChEBI" id="CHEBI:57783"/>
        <dbReference type="ChEBI" id="CHEBI:58349"/>
        <dbReference type="ChEBI" id="CHEBI:138373"/>
    </reaction>
    <physiologicalReaction direction="left-to-right" evidence="23">
        <dbReference type="Rhea" id="RHEA:54865"/>
    </physiologicalReaction>
</comment>
<evidence type="ECO:0000256" key="21">
    <source>
        <dbReference type="ARBA" id="ARBA00047426"/>
    </source>
</evidence>
<comment type="catalytic activity">
    <reaction evidence="26">
        <text>hypotaurine + NADPH + O2 + H(+) = taurine + NADP(+) + H2O</text>
        <dbReference type="Rhea" id="RHEA:69819"/>
        <dbReference type="ChEBI" id="CHEBI:15377"/>
        <dbReference type="ChEBI" id="CHEBI:15378"/>
        <dbReference type="ChEBI" id="CHEBI:15379"/>
        <dbReference type="ChEBI" id="CHEBI:57783"/>
        <dbReference type="ChEBI" id="CHEBI:57853"/>
        <dbReference type="ChEBI" id="CHEBI:58349"/>
        <dbReference type="ChEBI" id="CHEBI:507393"/>
        <dbReference type="EC" id="1.14.13.8"/>
    </reaction>
    <physiologicalReaction direction="left-to-right" evidence="26">
        <dbReference type="Rhea" id="RHEA:69820"/>
    </physiologicalReaction>
</comment>
<evidence type="ECO:0000256" key="31">
    <source>
        <dbReference type="ARBA" id="ARBA00049443"/>
    </source>
</evidence>
<evidence type="ECO:0000256" key="29">
    <source>
        <dbReference type="ARBA" id="ARBA00048989"/>
    </source>
</evidence>
<evidence type="ECO:0000256" key="1">
    <source>
        <dbReference type="ARBA" id="ARBA00001974"/>
    </source>
</evidence>
<dbReference type="InterPro" id="IPR000960">
    <property type="entry name" value="Flavin_mOase"/>
</dbReference>
<evidence type="ECO:0000256" key="35">
    <source>
        <dbReference type="SAM" id="Phobius"/>
    </source>
</evidence>
<keyword evidence="14 33" id="KW-0560">Oxidoreductase</keyword>
<dbReference type="Gene3D" id="3.50.50.60">
    <property type="entry name" value="FAD/NAD(P)-binding domain"/>
    <property type="match status" value="1"/>
</dbReference>
<evidence type="ECO:0000256" key="14">
    <source>
        <dbReference type="ARBA" id="ARBA00023002"/>
    </source>
</evidence>
<evidence type="ECO:0000313" key="36">
    <source>
        <dbReference type="EMBL" id="KAK7502637.1"/>
    </source>
</evidence>
<keyword evidence="17 33" id="KW-0472">Membrane</keyword>
<comment type="catalytic activity">
    <reaction evidence="32">
        <text>octan-3-one + NADPH + O2 + H(+) = pentyl propanoate + NADP(+) + H2O</text>
        <dbReference type="Rhea" id="RHEA:54840"/>
        <dbReference type="ChEBI" id="CHEBI:15377"/>
        <dbReference type="ChEBI" id="CHEBI:15378"/>
        <dbReference type="ChEBI" id="CHEBI:15379"/>
        <dbReference type="ChEBI" id="CHEBI:57783"/>
        <dbReference type="ChEBI" id="CHEBI:58349"/>
        <dbReference type="ChEBI" id="CHEBI:80946"/>
        <dbReference type="ChEBI" id="CHEBI:87373"/>
    </reaction>
    <physiologicalReaction direction="left-to-right" evidence="32">
        <dbReference type="Rhea" id="RHEA:54841"/>
    </physiologicalReaction>
</comment>
<evidence type="ECO:0000256" key="13">
    <source>
        <dbReference type="ARBA" id="ARBA00022989"/>
    </source>
</evidence>
<dbReference type="EC" id="1.-.-.-" evidence="34"/>
<evidence type="ECO:0000256" key="5">
    <source>
        <dbReference type="ARBA" id="ARBA00022481"/>
    </source>
</evidence>
<keyword evidence="10 33" id="KW-0274">FAD</keyword>
<evidence type="ECO:0000256" key="28">
    <source>
        <dbReference type="ARBA" id="ARBA00048459"/>
    </source>
</evidence>
<comment type="catalytic activity">
    <reaction evidence="30">
        <text>heptan-4-one + NADPH + O2 + H(+) = propyl butanoate + NADP(+) + H2O</text>
        <dbReference type="Rhea" id="RHEA:54852"/>
        <dbReference type="ChEBI" id="CHEBI:15377"/>
        <dbReference type="ChEBI" id="CHEBI:15378"/>
        <dbReference type="ChEBI" id="CHEBI:15379"/>
        <dbReference type="ChEBI" id="CHEBI:57783"/>
        <dbReference type="ChEBI" id="CHEBI:58349"/>
        <dbReference type="ChEBI" id="CHEBI:89484"/>
        <dbReference type="ChEBI" id="CHEBI:89719"/>
    </reaction>
    <physiologicalReaction direction="left-to-right" evidence="30">
        <dbReference type="Rhea" id="RHEA:54853"/>
    </physiologicalReaction>
</comment>
<keyword evidence="37" id="KW-1185">Reference proteome</keyword>
<comment type="function">
    <text evidence="18">Acts as a Baeyer-Villiger monooxygenase on a broad range of substrates. Catalyzes the insertion of an oxygen atom into a carbon-carbon bond adjacent to a carbonyl, which converts ketones to esters. Active on diverse carbonyl compounds, whereas soft nucleophiles are mostly non- or poorly reactive. In contrast with other forms of FMO it is non- or poorly active on 'classical' substrates such as drugs, pesticides, and dietary components containing soft nucleophilic heteroatoms. Able to oxidize drug molecules bearing a carbonyl group on an aliphatic chain, such as nabumetone and pentoxifylline. Also, in the absence of substrates, shows slow but yet significant NADPH oxidase activity. Acts as a positive modulator of cholesterol biosynthesis as well as glucose homeostasis, promoting metabolic aging via pleiotropic effects.</text>
</comment>
<dbReference type="GO" id="GO:0005789">
    <property type="term" value="C:endoplasmic reticulum membrane"/>
    <property type="evidence" value="ECO:0007669"/>
    <property type="project" value="UniProtKB-SubCell"/>
</dbReference>
<evidence type="ECO:0000256" key="18">
    <source>
        <dbReference type="ARBA" id="ARBA00045722"/>
    </source>
</evidence>
<comment type="catalytic activity">
    <reaction evidence="22">
        <text>heptan-2-one + NADPH + O2 + H(+) = pentyl acetate + NADP(+) + H2O</text>
        <dbReference type="Rhea" id="RHEA:54836"/>
        <dbReference type="ChEBI" id="CHEBI:5672"/>
        <dbReference type="ChEBI" id="CHEBI:15377"/>
        <dbReference type="ChEBI" id="CHEBI:15378"/>
        <dbReference type="ChEBI" id="CHEBI:15379"/>
        <dbReference type="ChEBI" id="CHEBI:57783"/>
        <dbReference type="ChEBI" id="CHEBI:58349"/>
        <dbReference type="ChEBI" id="CHEBI:87362"/>
    </reaction>
    <physiologicalReaction direction="left-to-right" evidence="22">
        <dbReference type="Rhea" id="RHEA:54837"/>
    </physiologicalReaction>
</comment>
<dbReference type="InterPro" id="IPR002257">
    <property type="entry name" value="Flavin_mOase_5"/>
</dbReference>
<comment type="similarity">
    <text evidence="4 33 34">Belongs to the FMO family.</text>
</comment>
<evidence type="ECO:0000256" key="10">
    <source>
        <dbReference type="ARBA" id="ARBA00022827"/>
    </source>
</evidence>
<dbReference type="InterPro" id="IPR050346">
    <property type="entry name" value="FMO-like"/>
</dbReference>
<dbReference type="Pfam" id="PF00743">
    <property type="entry name" value="FMO-like"/>
    <property type="match status" value="1"/>
</dbReference>
<keyword evidence="5" id="KW-0488">Methylation</keyword>
<keyword evidence="6" id="KW-0597">Phosphoprotein</keyword>
<evidence type="ECO:0000256" key="17">
    <source>
        <dbReference type="ARBA" id="ARBA00023136"/>
    </source>
</evidence>
<comment type="catalytic activity">
    <reaction evidence="28">
        <text>octan-3-one + NADPH + O2 + H(+) = ethyl hexanoate + NADP(+) + H2O</text>
        <dbReference type="Rhea" id="RHEA:54856"/>
        <dbReference type="ChEBI" id="CHEBI:15377"/>
        <dbReference type="ChEBI" id="CHEBI:15378"/>
        <dbReference type="ChEBI" id="CHEBI:15379"/>
        <dbReference type="ChEBI" id="CHEBI:57783"/>
        <dbReference type="ChEBI" id="CHEBI:58349"/>
        <dbReference type="ChEBI" id="CHEBI:80946"/>
        <dbReference type="ChEBI" id="CHEBI:86055"/>
    </reaction>
    <physiologicalReaction direction="left-to-right" evidence="28">
        <dbReference type="Rhea" id="RHEA:54857"/>
    </physiologicalReaction>
</comment>
<comment type="catalytic activity">
    <reaction evidence="20">
        <text>hypotaurine + NADH + O2 + H(+) = taurine + NAD(+) + H2O</text>
        <dbReference type="Rhea" id="RHEA:74111"/>
        <dbReference type="ChEBI" id="CHEBI:15377"/>
        <dbReference type="ChEBI" id="CHEBI:15378"/>
        <dbReference type="ChEBI" id="CHEBI:15379"/>
        <dbReference type="ChEBI" id="CHEBI:57540"/>
        <dbReference type="ChEBI" id="CHEBI:57853"/>
        <dbReference type="ChEBI" id="CHEBI:57945"/>
        <dbReference type="ChEBI" id="CHEBI:507393"/>
        <dbReference type="EC" id="1.14.13.8"/>
    </reaction>
    <physiologicalReaction direction="left-to-right" evidence="20">
        <dbReference type="Rhea" id="RHEA:74112"/>
    </physiologicalReaction>
</comment>
<organism evidence="36 37">
    <name type="scientific">Batillaria attramentaria</name>
    <dbReference type="NCBI Taxonomy" id="370345"/>
    <lineage>
        <taxon>Eukaryota</taxon>
        <taxon>Metazoa</taxon>
        <taxon>Spiralia</taxon>
        <taxon>Lophotrochozoa</taxon>
        <taxon>Mollusca</taxon>
        <taxon>Gastropoda</taxon>
        <taxon>Caenogastropoda</taxon>
        <taxon>Sorbeoconcha</taxon>
        <taxon>Cerithioidea</taxon>
        <taxon>Batillariidae</taxon>
        <taxon>Batillaria</taxon>
    </lineage>
</organism>
<evidence type="ECO:0000256" key="26">
    <source>
        <dbReference type="ARBA" id="ARBA00048041"/>
    </source>
</evidence>
<gene>
    <name evidence="36" type="ORF">BaRGS_00006212</name>
</gene>
<dbReference type="GO" id="GO:0004499">
    <property type="term" value="F:N,N-dimethylaniline monooxygenase activity"/>
    <property type="evidence" value="ECO:0007669"/>
    <property type="project" value="UniProtKB-UniRule"/>
</dbReference>
<keyword evidence="16" id="KW-0443">Lipid metabolism</keyword>
<keyword evidence="9 33" id="KW-0256">Endoplasmic reticulum</keyword>
<evidence type="ECO:0000256" key="9">
    <source>
        <dbReference type="ARBA" id="ARBA00022824"/>
    </source>
</evidence>
<comment type="caution">
    <text evidence="36">The sequence shown here is derived from an EMBL/GenBank/DDBJ whole genome shotgun (WGS) entry which is preliminary data.</text>
</comment>
<evidence type="ECO:0000256" key="12">
    <source>
        <dbReference type="ARBA" id="ARBA00022857"/>
    </source>
</evidence>
<dbReference type="InterPro" id="IPR036188">
    <property type="entry name" value="FAD/NAD-bd_sf"/>
</dbReference>
<evidence type="ECO:0000256" key="6">
    <source>
        <dbReference type="ARBA" id="ARBA00022553"/>
    </source>
</evidence>
<evidence type="ECO:0000256" key="25">
    <source>
        <dbReference type="ARBA" id="ARBA00047977"/>
    </source>
</evidence>
<evidence type="ECO:0000256" key="32">
    <source>
        <dbReference type="ARBA" id="ARBA00049475"/>
    </source>
</evidence>
<dbReference type="EMBL" id="JACVVK020000025">
    <property type="protein sequence ID" value="KAK7502637.1"/>
    <property type="molecule type" value="Genomic_DNA"/>
</dbReference>
<evidence type="ECO:0000256" key="8">
    <source>
        <dbReference type="ARBA" id="ARBA00022692"/>
    </source>
</evidence>
<feature type="transmembrane region" description="Helical" evidence="35">
    <location>
        <begin position="515"/>
        <end position="538"/>
    </location>
</feature>
<comment type="cofactor">
    <cofactor evidence="1 33 34">
        <name>FAD</name>
        <dbReference type="ChEBI" id="CHEBI:57692"/>
    </cofactor>
</comment>
<keyword evidence="13 35" id="KW-1133">Transmembrane helix</keyword>
<evidence type="ECO:0000256" key="30">
    <source>
        <dbReference type="ARBA" id="ARBA00048990"/>
    </source>
</evidence>
<dbReference type="PANTHER" id="PTHR23023">
    <property type="entry name" value="DIMETHYLANILINE MONOOXYGENASE"/>
    <property type="match status" value="1"/>
</dbReference>
<comment type="catalytic activity">
    <reaction evidence="27">
        <text>trimethylamine + NADPH + O2 = trimethylamine N-oxide + NADP(+) + H2O</text>
        <dbReference type="Rhea" id="RHEA:31979"/>
        <dbReference type="ChEBI" id="CHEBI:15377"/>
        <dbReference type="ChEBI" id="CHEBI:15379"/>
        <dbReference type="ChEBI" id="CHEBI:15724"/>
        <dbReference type="ChEBI" id="CHEBI:57783"/>
        <dbReference type="ChEBI" id="CHEBI:58349"/>
        <dbReference type="ChEBI" id="CHEBI:58389"/>
        <dbReference type="EC" id="1.14.13.148"/>
    </reaction>
    <physiologicalReaction direction="left-to-right" evidence="27">
        <dbReference type="Rhea" id="RHEA:31980"/>
    </physiologicalReaction>
</comment>
<dbReference type="AlphaFoldDB" id="A0ABD0LT30"/>
<comment type="catalytic activity">
    <reaction evidence="21">
        <text>hexan-3-one + NADPH + O2 + H(+) = propyl propanoate + NADP(+) + H2O</text>
        <dbReference type="Rhea" id="RHEA:54848"/>
        <dbReference type="ChEBI" id="CHEBI:15377"/>
        <dbReference type="ChEBI" id="CHEBI:15378"/>
        <dbReference type="ChEBI" id="CHEBI:15379"/>
        <dbReference type="ChEBI" id="CHEBI:57783"/>
        <dbReference type="ChEBI" id="CHEBI:58349"/>
        <dbReference type="ChEBI" id="CHEBI:89828"/>
        <dbReference type="ChEBI" id="CHEBI:89891"/>
    </reaction>
    <physiologicalReaction direction="left-to-right" evidence="21">
        <dbReference type="Rhea" id="RHEA:54849"/>
    </physiologicalReaction>
</comment>
<evidence type="ECO:0000256" key="3">
    <source>
        <dbReference type="ARBA" id="ARBA00004524"/>
    </source>
</evidence>
<dbReference type="PIRSF" id="PIRSF000332">
    <property type="entry name" value="FMO"/>
    <property type="match status" value="1"/>
</dbReference>
<evidence type="ECO:0000256" key="23">
    <source>
        <dbReference type="ARBA" id="ARBA00047855"/>
    </source>
</evidence>
<reference evidence="36 37" key="1">
    <citation type="journal article" date="2023" name="Sci. Data">
        <title>Genome assembly of the Korean intertidal mud-creeper Batillaria attramentaria.</title>
        <authorList>
            <person name="Patra A.K."/>
            <person name="Ho P.T."/>
            <person name="Jun S."/>
            <person name="Lee S.J."/>
            <person name="Kim Y."/>
            <person name="Won Y.J."/>
        </authorList>
    </citation>
    <scope>NUCLEOTIDE SEQUENCE [LARGE SCALE GENOMIC DNA]</scope>
    <source>
        <strain evidence="36">Wonlab-2016</strain>
    </source>
</reference>
<evidence type="ECO:0000256" key="16">
    <source>
        <dbReference type="ARBA" id="ARBA00023098"/>
    </source>
</evidence>
<keyword evidence="7 33" id="KW-0285">Flavoprotein</keyword>
<dbReference type="PRINTS" id="PR00370">
    <property type="entry name" value="FMOXYGENASE"/>
</dbReference>
<dbReference type="Proteomes" id="UP001519460">
    <property type="component" value="Unassembled WGS sequence"/>
</dbReference>